<gene>
    <name evidence="7" type="ORF">ISU02_21040</name>
</gene>
<organism evidence="7 8">
    <name type="scientific">Fusibacter ferrireducens</name>
    <dbReference type="NCBI Taxonomy" id="2785058"/>
    <lineage>
        <taxon>Bacteria</taxon>
        <taxon>Bacillati</taxon>
        <taxon>Bacillota</taxon>
        <taxon>Clostridia</taxon>
        <taxon>Eubacteriales</taxon>
        <taxon>Eubacteriales Family XII. Incertae Sedis</taxon>
        <taxon>Fusibacter</taxon>
    </lineage>
</organism>
<evidence type="ECO:0000313" key="7">
    <source>
        <dbReference type="EMBL" id="MBF4695588.1"/>
    </source>
</evidence>
<evidence type="ECO:0000256" key="1">
    <source>
        <dbReference type="ARBA" id="ARBA00004714"/>
    </source>
</evidence>
<dbReference type="EC" id="4.1.2.13" evidence="3"/>
<evidence type="ECO:0000256" key="5">
    <source>
        <dbReference type="ARBA" id="ARBA00023239"/>
    </source>
</evidence>
<protein>
    <recommendedName>
        <fullName evidence="3">fructose-bisphosphate aldolase</fullName>
        <ecNumber evidence="3">4.1.2.13</ecNumber>
    </recommendedName>
    <alternativeName>
        <fullName evidence="6">Fructose-bisphosphate aldolase class I</fullName>
    </alternativeName>
</protein>
<reference evidence="7 8" key="1">
    <citation type="submission" date="2020-11" db="EMBL/GenBank/DDBJ databases">
        <title>Fusibacter basophilias sp. nov.</title>
        <authorList>
            <person name="Qiu D."/>
        </authorList>
    </citation>
    <scope>NUCLEOTIDE SEQUENCE [LARGE SCALE GENOMIC DNA]</scope>
    <source>
        <strain evidence="7 8">Q10-2</strain>
    </source>
</reference>
<evidence type="ECO:0000313" key="8">
    <source>
        <dbReference type="Proteomes" id="UP000614200"/>
    </source>
</evidence>
<dbReference type="InterPro" id="IPR000741">
    <property type="entry name" value="FBA_I"/>
</dbReference>
<comment type="similarity">
    <text evidence="2">Belongs to the class I fructose-bisphosphate aldolase family.</text>
</comment>
<dbReference type="PANTHER" id="PTHR11627">
    <property type="entry name" value="FRUCTOSE-BISPHOSPHATE ALDOLASE"/>
    <property type="match status" value="1"/>
</dbReference>
<dbReference type="RefSeq" id="WP_194703826.1">
    <property type="nucleotide sequence ID" value="NZ_JADKNH010000017.1"/>
</dbReference>
<evidence type="ECO:0000256" key="6">
    <source>
        <dbReference type="ARBA" id="ARBA00029799"/>
    </source>
</evidence>
<proteinExistence type="inferred from homology"/>
<evidence type="ECO:0000256" key="4">
    <source>
        <dbReference type="ARBA" id="ARBA00023152"/>
    </source>
</evidence>
<evidence type="ECO:0000256" key="2">
    <source>
        <dbReference type="ARBA" id="ARBA00010387"/>
    </source>
</evidence>
<comment type="caution">
    <text evidence="7">The sequence shown here is derived from an EMBL/GenBank/DDBJ whole genome shotgun (WGS) entry which is preliminary data.</text>
</comment>
<dbReference type="EMBL" id="JADKNH010000017">
    <property type="protein sequence ID" value="MBF4695588.1"/>
    <property type="molecule type" value="Genomic_DNA"/>
</dbReference>
<dbReference type="NCBIfam" id="NF003784">
    <property type="entry name" value="PRK05377.1"/>
    <property type="match status" value="1"/>
</dbReference>
<keyword evidence="4" id="KW-0324">Glycolysis</keyword>
<keyword evidence="8" id="KW-1185">Reference proteome</keyword>
<dbReference type="InterPro" id="IPR013785">
    <property type="entry name" value="Aldolase_TIM"/>
</dbReference>
<dbReference type="SUPFAM" id="SSF51569">
    <property type="entry name" value="Aldolase"/>
    <property type="match status" value="1"/>
</dbReference>
<dbReference type="Pfam" id="PF00274">
    <property type="entry name" value="Glycolytic"/>
    <property type="match status" value="1"/>
</dbReference>
<dbReference type="Proteomes" id="UP000614200">
    <property type="component" value="Unassembled WGS sequence"/>
</dbReference>
<evidence type="ECO:0000256" key="3">
    <source>
        <dbReference type="ARBA" id="ARBA00013068"/>
    </source>
</evidence>
<dbReference type="Gene3D" id="3.20.20.70">
    <property type="entry name" value="Aldolase class I"/>
    <property type="match status" value="1"/>
</dbReference>
<name>A0ABR9ZYQ3_9FIRM</name>
<accession>A0ABR9ZYQ3</accession>
<sequence>MNTVQLERMKNDKGFIAALDQSGGSTPKALANYGIAQDAYKDEAEMFQLVHEMRTRIMKSTAFTKEKILAAILFENTMDLKVDGQYSADYLWETKGIVPILKVDKGLADLENGVQLMKPIPNLETLLARAQERHIFGTKMRSVIKEVNEAGIKAIVKQQFEIAKVIIAAGFVPIIEPEVDIHTVNKQAAEDILKKELIEQLKSLTPDQKVMFKLTIPEVDSFYEVLADHPNVVRVVALSGGYSREEANSKLSRNRKLIASFSRALTEGLNANQSDAEFDQMIGQSIQSIYEASIQP</sequence>
<comment type="pathway">
    <text evidence="1">Carbohydrate degradation; glycolysis; D-glyceraldehyde 3-phosphate and glycerone phosphate from D-glucose: step 4/4.</text>
</comment>
<keyword evidence="5" id="KW-0456">Lyase</keyword>